<dbReference type="CDD" id="cd00167">
    <property type="entry name" value="SANT"/>
    <property type="match status" value="1"/>
</dbReference>
<organism evidence="1 2">
    <name type="scientific">Microthlaspi erraticum</name>
    <dbReference type="NCBI Taxonomy" id="1685480"/>
    <lineage>
        <taxon>Eukaryota</taxon>
        <taxon>Viridiplantae</taxon>
        <taxon>Streptophyta</taxon>
        <taxon>Embryophyta</taxon>
        <taxon>Tracheophyta</taxon>
        <taxon>Spermatophyta</taxon>
        <taxon>Magnoliopsida</taxon>
        <taxon>eudicotyledons</taxon>
        <taxon>Gunneridae</taxon>
        <taxon>Pentapetalae</taxon>
        <taxon>rosids</taxon>
        <taxon>malvids</taxon>
        <taxon>Brassicales</taxon>
        <taxon>Brassicaceae</taxon>
        <taxon>Coluteocarpeae</taxon>
        <taxon>Microthlaspi</taxon>
    </lineage>
</organism>
<evidence type="ECO:0008006" key="3">
    <source>
        <dbReference type="Google" id="ProtNLM"/>
    </source>
</evidence>
<dbReference type="Proteomes" id="UP000467841">
    <property type="component" value="Unassembled WGS sequence"/>
</dbReference>
<evidence type="ECO:0000313" key="2">
    <source>
        <dbReference type="Proteomes" id="UP000467841"/>
    </source>
</evidence>
<dbReference type="OrthoDB" id="1104301at2759"/>
<dbReference type="AlphaFoldDB" id="A0A6D2I5L6"/>
<keyword evidence="2" id="KW-1185">Reference proteome</keyword>
<protein>
    <recommendedName>
        <fullName evidence="3">Myb-like domain-containing protein</fullName>
    </recommendedName>
</protein>
<comment type="caution">
    <text evidence="1">The sequence shown here is derived from an EMBL/GenBank/DDBJ whole genome shotgun (WGS) entry which is preliminary data.</text>
</comment>
<gene>
    <name evidence="1" type="ORF">MERR_LOCUS10851</name>
</gene>
<dbReference type="PANTHER" id="PTHR45023:SF4">
    <property type="entry name" value="GLYCINE-RICH PROTEIN-RELATED"/>
    <property type="match status" value="1"/>
</dbReference>
<evidence type="ECO:0000313" key="1">
    <source>
        <dbReference type="EMBL" id="CAA7023616.1"/>
    </source>
</evidence>
<dbReference type="PANTHER" id="PTHR45023">
    <property type="match status" value="1"/>
</dbReference>
<dbReference type="InterPro" id="IPR001005">
    <property type="entry name" value="SANT/Myb"/>
</dbReference>
<dbReference type="EMBL" id="CACVBM020000799">
    <property type="protein sequence ID" value="CAA7023616.1"/>
    <property type="molecule type" value="Genomic_DNA"/>
</dbReference>
<accession>A0A6D2I5L6</accession>
<proteinExistence type="predicted"/>
<reference evidence="1" key="1">
    <citation type="submission" date="2020-01" db="EMBL/GenBank/DDBJ databases">
        <authorList>
            <person name="Mishra B."/>
        </authorList>
    </citation>
    <scope>NUCLEOTIDE SEQUENCE [LARGE SCALE GENOMIC DNA]</scope>
</reference>
<sequence length="181" mass="20200">MDSTNPSQNSNFMGLLTSQHDPLLSDSNAYYPQAVELGSSQVPLYFSESPQDVLVSDPITGQCKQRKRWSPEDDKLLTSAWLNTSKDPVTANEQRMGGTFWERISNYIALHCKASSGLGPTEPTHCKQHWHKLNSEVNKLCGSYEAATRGKSSGQSEDDVLNVAHELFFSDYKSKFNLDHA</sequence>
<name>A0A6D2I5L6_9BRAS</name>